<dbReference type="InterPro" id="IPR010430">
    <property type="entry name" value="DUF1028"/>
</dbReference>
<dbReference type="PANTHER" id="PTHR39328:SF1">
    <property type="entry name" value="BLL2871 PROTEIN"/>
    <property type="match status" value="1"/>
</dbReference>
<dbReference type="PANTHER" id="PTHR39328">
    <property type="entry name" value="BLL2871 PROTEIN"/>
    <property type="match status" value="1"/>
</dbReference>
<dbReference type="RefSeq" id="WP_061125204.1">
    <property type="nucleotide sequence ID" value="NZ_FCOF02000013.1"/>
</dbReference>
<protein>
    <recommendedName>
        <fullName evidence="3">Major pilin protein fimA</fullName>
    </recommendedName>
</protein>
<dbReference type="OrthoDB" id="9790012at2"/>
<dbReference type="Gene3D" id="3.60.20.10">
    <property type="entry name" value="Glutamine Phosphoribosylpyrophosphate, subunit 1, domain 1"/>
    <property type="match status" value="1"/>
</dbReference>
<reference evidence="1" key="1">
    <citation type="submission" date="2016-01" db="EMBL/GenBank/DDBJ databases">
        <authorList>
            <person name="Peeters C."/>
        </authorList>
    </citation>
    <scope>NUCLEOTIDE SEQUENCE [LARGE SCALE GENOMIC DNA]</scope>
    <source>
        <strain evidence="1">LMG 29318</strain>
    </source>
</reference>
<name>A0A158BBV4_9BURK</name>
<dbReference type="Pfam" id="PF06267">
    <property type="entry name" value="DUF1028"/>
    <property type="match status" value="1"/>
</dbReference>
<organism evidence="1 2">
    <name type="scientific">Caballeronia catudaia</name>
    <dbReference type="NCBI Taxonomy" id="1777136"/>
    <lineage>
        <taxon>Bacteria</taxon>
        <taxon>Pseudomonadati</taxon>
        <taxon>Pseudomonadota</taxon>
        <taxon>Betaproteobacteria</taxon>
        <taxon>Burkholderiales</taxon>
        <taxon>Burkholderiaceae</taxon>
        <taxon>Caballeronia</taxon>
    </lineage>
</organism>
<evidence type="ECO:0008006" key="3">
    <source>
        <dbReference type="Google" id="ProtNLM"/>
    </source>
</evidence>
<dbReference type="SUPFAM" id="SSF56235">
    <property type="entry name" value="N-terminal nucleophile aminohydrolases (Ntn hydrolases)"/>
    <property type="match status" value="1"/>
</dbReference>
<keyword evidence="2" id="KW-1185">Reference proteome</keyword>
<dbReference type="InterPro" id="IPR029055">
    <property type="entry name" value="Ntn_hydrolases_N"/>
</dbReference>
<dbReference type="AlphaFoldDB" id="A0A158BBV4"/>
<gene>
    <name evidence="1" type="ORF">AWB75_03212</name>
</gene>
<accession>A0A158BBV4</accession>
<comment type="caution">
    <text evidence="1">The sequence shown here is derived from an EMBL/GenBank/DDBJ whole genome shotgun (WGS) entry which is preliminary data.</text>
</comment>
<proteinExistence type="predicted"/>
<evidence type="ECO:0000313" key="2">
    <source>
        <dbReference type="Proteomes" id="UP000054870"/>
    </source>
</evidence>
<sequence length="228" mass="24147">MTFSIVGRCERTGQLGIAISSSSIAVGARCPWVRAGIGAVATQNVTLPALGPQILDHLEHAKLDPSAALDRALGASEWSEWREYRQVTVIDAQGRTAFFSGRQALGTYHAVAGKQCVAAGNMLAGIHVIDAMIPAFENASGHLADRLLAAMQAAMAAGGEAGPVHSAALKIADEMSWPLVDLRVDWADDDPIGKLETLWQAYKPQMQDYVTRALNPTAAPSYGVPGDE</sequence>
<dbReference type="Proteomes" id="UP000054870">
    <property type="component" value="Unassembled WGS sequence"/>
</dbReference>
<evidence type="ECO:0000313" key="1">
    <source>
        <dbReference type="EMBL" id="SAK67360.1"/>
    </source>
</evidence>
<dbReference type="EMBL" id="FCOF02000013">
    <property type="protein sequence ID" value="SAK67360.1"/>
    <property type="molecule type" value="Genomic_DNA"/>
</dbReference>